<feature type="region of interest" description="Disordered" evidence="6">
    <location>
        <begin position="218"/>
        <end position="351"/>
    </location>
</feature>
<gene>
    <name evidence="8" type="ORF">FSB_LOCUS99</name>
</gene>
<name>A0A2N9E135_FAGSY</name>
<sequence length="483" mass="53334">MGETAASKDGLDVSVSFGRFDNDSLSWEKWSAFSPNKYLEEVEKCATPGSVAKKAAYFEAHYKKIAARKAELMDQEKQMEDDTFRSENLDVGDLTINASDAGSEFNTFNSHSSIEEVVKQETNLISEVIRTHVDDLKEDTPISVKIQESLAEGVKEEKGGTLDSPKSSKPEEMAVLVKKDTALVESQEIKEIPVVLVKEEEEETVLLESREMKEVLHNLDNKIGNAPKVKEQKAKFDHPKESKKVTPLNKERNVARLKKKPVSPVTKASPISTPKVSKPTPTSTALSASRSSTKKGNDSSLPRRTNPSTVESKKVAPKSLHMSFSLGPTNSDQTSLTTTRKSLIMEEMGDKDIVKRAFKTFQKNYNESKSSSEERSSVSKQVPTKGTEPRVSTSLTPQKENGGRSLKAGGVDKRSVKATPFPSSFGLKSDERAAKRKEEDKEVEIRKLRQSLKFKATPMPGFYGGSKTSKSTSDKQNLEAILP</sequence>
<organism evidence="8">
    <name type="scientific">Fagus sylvatica</name>
    <name type="common">Beechnut</name>
    <dbReference type="NCBI Taxonomy" id="28930"/>
    <lineage>
        <taxon>Eukaryota</taxon>
        <taxon>Viridiplantae</taxon>
        <taxon>Streptophyta</taxon>
        <taxon>Embryophyta</taxon>
        <taxon>Tracheophyta</taxon>
        <taxon>Spermatophyta</taxon>
        <taxon>Magnoliopsida</taxon>
        <taxon>eudicotyledons</taxon>
        <taxon>Gunneridae</taxon>
        <taxon>Pentapetalae</taxon>
        <taxon>rosids</taxon>
        <taxon>fabids</taxon>
        <taxon>Fagales</taxon>
        <taxon>Fagaceae</taxon>
        <taxon>Fagus</taxon>
    </lineage>
</organism>
<proteinExistence type="inferred from homology"/>
<evidence type="ECO:0000256" key="1">
    <source>
        <dbReference type="ARBA" id="ARBA00004245"/>
    </source>
</evidence>
<dbReference type="EMBL" id="OIVN01000001">
    <property type="protein sequence ID" value="SPC72217.1"/>
    <property type="molecule type" value="Genomic_DNA"/>
</dbReference>
<evidence type="ECO:0000313" key="8">
    <source>
        <dbReference type="EMBL" id="SPC72217.1"/>
    </source>
</evidence>
<dbReference type="PANTHER" id="PTHR47286">
    <property type="entry name" value="F3I6.9 PROTEIN"/>
    <property type="match status" value="1"/>
</dbReference>
<dbReference type="AlphaFoldDB" id="A0A2N9E135"/>
<feature type="region of interest" description="Disordered" evidence="6">
    <location>
        <begin position="151"/>
        <end position="172"/>
    </location>
</feature>
<feature type="compositionally biased region" description="Basic and acidic residues" evidence="6">
    <location>
        <begin position="153"/>
        <end position="172"/>
    </location>
</feature>
<feature type="domain" description="TPX2 C-terminal" evidence="7">
    <location>
        <begin position="431"/>
        <end position="471"/>
    </location>
</feature>
<feature type="region of interest" description="Disordered" evidence="6">
    <location>
        <begin position="456"/>
        <end position="483"/>
    </location>
</feature>
<evidence type="ECO:0000256" key="5">
    <source>
        <dbReference type="ARBA" id="ARBA00023212"/>
    </source>
</evidence>
<feature type="compositionally biased region" description="Basic and acidic residues" evidence="6">
    <location>
        <begin position="428"/>
        <end position="443"/>
    </location>
</feature>
<dbReference type="GO" id="GO:0005874">
    <property type="term" value="C:microtubule"/>
    <property type="evidence" value="ECO:0007669"/>
    <property type="project" value="UniProtKB-KW"/>
</dbReference>
<feature type="compositionally biased region" description="Low complexity" evidence="6">
    <location>
        <begin position="269"/>
        <end position="291"/>
    </location>
</feature>
<dbReference type="PANTHER" id="PTHR47286:SF2">
    <property type="entry name" value="F3I6.9 PROTEIN"/>
    <property type="match status" value="1"/>
</dbReference>
<keyword evidence="3" id="KW-0963">Cytoplasm</keyword>
<dbReference type="InterPro" id="IPR027329">
    <property type="entry name" value="TPX2_C"/>
</dbReference>
<feature type="region of interest" description="Disordered" evidence="6">
    <location>
        <begin position="365"/>
        <end position="443"/>
    </location>
</feature>
<keyword evidence="5" id="KW-0206">Cytoskeleton</keyword>
<accession>A0A2N9E135</accession>
<evidence type="ECO:0000256" key="4">
    <source>
        <dbReference type="ARBA" id="ARBA00022701"/>
    </source>
</evidence>
<comment type="similarity">
    <text evidence="2">Belongs to the TPX2 family.</text>
</comment>
<evidence type="ECO:0000256" key="3">
    <source>
        <dbReference type="ARBA" id="ARBA00022490"/>
    </source>
</evidence>
<keyword evidence="4" id="KW-0493">Microtubule</keyword>
<feature type="compositionally biased region" description="Polar residues" evidence="6">
    <location>
        <begin position="326"/>
        <end position="341"/>
    </location>
</feature>
<dbReference type="Pfam" id="PF06886">
    <property type="entry name" value="TPX2"/>
    <property type="match status" value="1"/>
</dbReference>
<protein>
    <recommendedName>
        <fullName evidence="7">TPX2 C-terminal domain-containing protein</fullName>
    </recommendedName>
</protein>
<evidence type="ECO:0000256" key="2">
    <source>
        <dbReference type="ARBA" id="ARBA00005885"/>
    </source>
</evidence>
<feature type="compositionally biased region" description="Polar residues" evidence="6">
    <location>
        <begin position="380"/>
        <end position="399"/>
    </location>
</feature>
<evidence type="ECO:0000256" key="6">
    <source>
        <dbReference type="SAM" id="MobiDB-lite"/>
    </source>
</evidence>
<reference evidence="8" key="1">
    <citation type="submission" date="2018-02" db="EMBL/GenBank/DDBJ databases">
        <authorList>
            <person name="Cohen D.B."/>
            <person name="Kent A.D."/>
        </authorList>
    </citation>
    <scope>NUCLEOTIDE SEQUENCE</scope>
</reference>
<comment type="subcellular location">
    <subcellularLocation>
        <location evidence="1">Cytoplasm</location>
        <location evidence="1">Cytoskeleton</location>
    </subcellularLocation>
</comment>
<evidence type="ECO:0000259" key="7">
    <source>
        <dbReference type="Pfam" id="PF06886"/>
    </source>
</evidence>
<feature type="compositionally biased region" description="Polar residues" evidence="6">
    <location>
        <begin position="298"/>
        <end position="310"/>
    </location>
</feature>
<feature type="compositionally biased region" description="Basic and acidic residues" evidence="6">
    <location>
        <begin position="228"/>
        <end position="254"/>
    </location>
</feature>